<evidence type="ECO:0000313" key="2">
    <source>
        <dbReference type="EMBL" id="KAF2174723.1"/>
    </source>
</evidence>
<feature type="region of interest" description="Disordered" evidence="1">
    <location>
        <begin position="148"/>
        <end position="174"/>
    </location>
</feature>
<protein>
    <submittedName>
        <fullName evidence="2">Uncharacterized protein</fullName>
    </submittedName>
</protein>
<proteinExistence type="predicted"/>
<keyword evidence="3" id="KW-1185">Reference proteome</keyword>
<name>A0A6A6D6J0_9PEZI</name>
<sequence>LQRWTRHSEDGKLAWQDRANIGFFKQGEIKTMSEQLQNCKVTINSVVSIATIYSSIRHVHMTEEIKMTISTKQTEIKGAIGAADEQLVALGNRAEELKLATDDQQVDESTKSHAEALRQLVEERKAITASRKLLNELLSKSQEEAVAKATAENQSHSTGVTFGNQISGSKNVTARTPGRISRITITSTHVIKPLA</sequence>
<organism evidence="2 3">
    <name type="scientific">Zopfia rhizophila CBS 207.26</name>
    <dbReference type="NCBI Taxonomy" id="1314779"/>
    <lineage>
        <taxon>Eukaryota</taxon>
        <taxon>Fungi</taxon>
        <taxon>Dikarya</taxon>
        <taxon>Ascomycota</taxon>
        <taxon>Pezizomycotina</taxon>
        <taxon>Dothideomycetes</taxon>
        <taxon>Dothideomycetes incertae sedis</taxon>
        <taxon>Zopfiaceae</taxon>
        <taxon>Zopfia</taxon>
    </lineage>
</organism>
<dbReference type="AlphaFoldDB" id="A0A6A6D6J0"/>
<accession>A0A6A6D6J0</accession>
<reference evidence="2" key="1">
    <citation type="journal article" date="2020" name="Stud. Mycol.">
        <title>101 Dothideomycetes genomes: a test case for predicting lifestyles and emergence of pathogens.</title>
        <authorList>
            <person name="Haridas S."/>
            <person name="Albert R."/>
            <person name="Binder M."/>
            <person name="Bloem J."/>
            <person name="Labutti K."/>
            <person name="Salamov A."/>
            <person name="Andreopoulos B."/>
            <person name="Baker S."/>
            <person name="Barry K."/>
            <person name="Bills G."/>
            <person name="Bluhm B."/>
            <person name="Cannon C."/>
            <person name="Castanera R."/>
            <person name="Culley D."/>
            <person name="Daum C."/>
            <person name="Ezra D."/>
            <person name="Gonzalez J."/>
            <person name="Henrissat B."/>
            <person name="Kuo A."/>
            <person name="Liang C."/>
            <person name="Lipzen A."/>
            <person name="Lutzoni F."/>
            <person name="Magnuson J."/>
            <person name="Mondo S."/>
            <person name="Nolan M."/>
            <person name="Ohm R."/>
            <person name="Pangilinan J."/>
            <person name="Park H.-J."/>
            <person name="Ramirez L."/>
            <person name="Alfaro M."/>
            <person name="Sun H."/>
            <person name="Tritt A."/>
            <person name="Yoshinaga Y."/>
            <person name="Zwiers L.-H."/>
            <person name="Turgeon B."/>
            <person name="Goodwin S."/>
            <person name="Spatafora J."/>
            <person name="Crous P."/>
            <person name="Grigoriev I."/>
        </authorList>
    </citation>
    <scope>NUCLEOTIDE SEQUENCE</scope>
    <source>
        <strain evidence="2">CBS 207.26</strain>
    </source>
</reference>
<dbReference type="OrthoDB" id="432483at2759"/>
<evidence type="ECO:0000313" key="3">
    <source>
        <dbReference type="Proteomes" id="UP000800200"/>
    </source>
</evidence>
<evidence type="ECO:0000256" key="1">
    <source>
        <dbReference type="SAM" id="MobiDB-lite"/>
    </source>
</evidence>
<feature type="non-terminal residue" evidence="2">
    <location>
        <position position="1"/>
    </location>
</feature>
<gene>
    <name evidence="2" type="ORF">K469DRAFT_613557</name>
</gene>
<dbReference type="EMBL" id="ML994782">
    <property type="protein sequence ID" value="KAF2174723.1"/>
    <property type="molecule type" value="Genomic_DNA"/>
</dbReference>
<dbReference type="Proteomes" id="UP000800200">
    <property type="component" value="Unassembled WGS sequence"/>
</dbReference>
<feature type="compositionally biased region" description="Polar residues" evidence="1">
    <location>
        <begin position="151"/>
        <end position="174"/>
    </location>
</feature>